<dbReference type="PANTHER" id="PTHR30349">
    <property type="entry name" value="PHAGE INTEGRASE-RELATED"/>
    <property type="match status" value="1"/>
</dbReference>
<dbReference type="PROSITE" id="PS51898">
    <property type="entry name" value="TYR_RECOMBINASE"/>
    <property type="match status" value="1"/>
</dbReference>
<feature type="domain" description="Tyr recombinase" evidence="5">
    <location>
        <begin position="156"/>
        <end position="328"/>
    </location>
</feature>
<dbReference type="PROSITE" id="PS51900">
    <property type="entry name" value="CB"/>
    <property type="match status" value="1"/>
</dbReference>
<dbReference type="GO" id="GO:0006310">
    <property type="term" value="P:DNA recombination"/>
    <property type="evidence" value="ECO:0007669"/>
    <property type="project" value="UniProtKB-KW"/>
</dbReference>
<dbReference type="InterPro" id="IPR013762">
    <property type="entry name" value="Integrase-like_cat_sf"/>
</dbReference>
<evidence type="ECO:0000313" key="8">
    <source>
        <dbReference type="Proteomes" id="UP000253872"/>
    </source>
</evidence>
<keyword evidence="3" id="KW-0233">DNA recombination</keyword>
<dbReference type="InterPro" id="IPR002104">
    <property type="entry name" value="Integrase_catalytic"/>
</dbReference>
<reference evidence="7 8" key="1">
    <citation type="submission" date="2018-05" db="EMBL/GenBank/DDBJ databases">
        <title>Draft Genome Sequences for a Diverse set of 7 Haemophilus Species.</title>
        <authorList>
            <person name="Nichols M."/>
            <person name="Topaz N."/>
            <person name="Wang X."/>
            <person name="Wang X."/>
            <person name="Boxrud D."/>
        </authorList>
    </citation>
    <scope>NUCLEOTIDE SEQUENCE [LARGE SCALE GENOMIC DNA]</scope>
    <source>
        <strain evidence="7 8">C2002001239</strain>
    </source>
</reference>
<evidence type="ECO:0000259" key="5">
    <source>
        <dbReference type="PROSITE" id="PS51898"/>
    </source>
</evidence>
<evidence type="ECO:0000256" key="1">
    <source>
        <dbReference type="ARBA" id="ARBA00022908"/>
    </source>
</evidence>
<dbReference type="Gene3D" id="1.10.443.10">
    <property type="entry name" value="Intergrase catalytic core"/>
    <property type="match status" value="1"/>
</dbReference>
<evidence type="ECO:0000256" key="4">
    <source>
        <dbReference type="PROSITE-ProRule" id="PRU01248"/>
    </source>
</evidence>
<dbReference type="InterPro" id="IPR050090">
    <property type="entry name" value="Tyrosine_recombinase_XerCD"/>
</dbReference>
<evidence type="ECO:0000256" key="3">
    <source>
        <dbReference type="ARBA" id="ARBA00023172"/>
    </source>
</evidence>
<dbReference type="Pfam" id="PF00589">
    <property type="entry name" value="Phage_integrase"/>
    <property type="match status" value="1"/>
</dbReference>
<dbReference type="InterPro" id="IPR010998">
    <property type="entry name" value="Integrase_recombinase_N"/>
</dbReference>
<gene>
    <name evidence="7" type="ORF">DPV93_02880</name>
</gene>
<dbReference type="GO" id="GO:0003677">
    <property type="term" value="F:DNA binding"/>
    <property type="evidence" value="ECO:0007669"/>
    <property type="project" value="UniProtKB-UniRule"/>
</dbReference>
<dbReference type="InterPro" id="IPR011010">
    <property type="entry name" value="DNA_brk_join_enz"/>
</dbReference>
<dbReference type="CDD" id="cd00796">
    <property type="entry name" value="INT_Rci_Hp1_C"/>
    <property type="match status" value="1"/>
</dbReference>
<dbReference type="AlphaFoldDB" id="A0A369YMB4"/>
<dbReference type="GO" id="GO:0015074">
    <property type="term" value="P:DNA integration"/>
    <property type="evidence" value="ECO:0007669"/>
    <property type="project" value="UniProtKB-KW"/>
</dbReference>
<dbReference type="PANTHER" id="PTHR30349:SF94">
    <property type="entry name" value="INTEGRASE_RECOMBINASE HI_1414-RELATED"/>
    <property type="match status" value="1"/>
</dbReference>
<evidence type="ECO:0000313" key="7">
    <source>
        <dbReference type="EMBL" id="RDE73046.1"/>
    </source>
</evidence>
<comment type="caution">
    <text evidence="7">The sequence shown here is derived from an EMBL/GenBank/DDBJ whole genome shotgun (WGS) entry which is preliminary data.</text>
</comment>
<sequence>MATFRKQGDKIRAEIAIKGVRKSKSFRTKAEAQHWAYEEERKIRTLAEGGNIDTLFSDVLERYLKEVSITKKSYRKEMMWLHRIMDEPISNLFIADINRDDINAWIASRLSTGVKGSSVRRELSVLSNVFKFALERWNYIFKNPMIGVDVPKPEKPRNQRFTPAEIETLLELSGYHKGLERPRARVGAAMLFAIETGMRAGEICSLTWENVYFEKRIAHLPMTKNGTARDVPLSTAAISILKQLEEIKVDERVFQLKSDVLSRLFVEMKSGGELSHLNFHDTRREALTRLAKKVDVMTLSKISGHKDIKILVSTYYAPDMSEVANLLD</sequence>
<keyword evidence="2 4" id="KW-0238">DNA-binding</keyword>
<evidence type="ECO:0000259" key="6">
    <source>
        <dbReference type="PROSITE" id="PS51900"/>
    </source>
</evidence>
<dbReference type="EMBL" id="QEPN01000002">
    <property type="protein sequence ID" value="RDE73046.1"/>
    <property type="molecule type" value="Genomic_DNA"/>
</dbReference>
<dbReference type="RefSeq" id="WP_111402072.1">
    <property type="nucleotide sequence ID" value="NZ_QEPN01000002.1"/>
</dbReference>
<proteinExistence type="predicted"/>
<dbReference type="Proteomes" id="UP000253872">
    <property type="component" value="Unassembled WGS sequence"/>
</dbReference>
<feature type="domain" description="Core-binding (CB)" evidence="6">
    <location>
        <begin position="54"/>
        <end position="134"/>
    </location>
</feature>
<dbReference type="Gene3D" id="1.10.150.130">
    <property type="match status" value="1"/>
</dbReference>
<dbReference type="Pfam" id="PF02899">
    <property type="entry name" value="Phage_int_SAM_1"/>
    <property type="match status" value="1"/>
</dbReference>
<name>A0A369YMB4_9PAST</name>
<keyword evidence="1" id="KW-0229">DNA integration</keyword>
<dbReference type="InterPro" id="IPR044068">
    <property type="entry name" value="CB"/>
</dbReference>
<accession>A0A369YMB4</accession>
<dbReference type="SUPFAM" id="SSF56349">
    <property type="entry name" value="DNA breaking-rejoining enzymes"/>
    <property type="match status" value="1"/>
</dbReference>
<dbReference type="InterPro" id="IPR004107">
    <property type="entry name" value="Integrase_SAM-like_N"/>
</dbReference>
<evidence type="ECO:0000256" key="2">
    <source>
        <dbReference type="ARBA" id="ARBA00023125"/>
    </source>
</evidence>
<protein>
    <submittedName>
        <fullName evidence="7">Site-specific integrase</fullName>
    </submittedName>
</protein>
<organism evidence="7 8">
    <name type="scientific">Haemophilus sputorum</name>
    <dbReference type="NCBI Taxonomy" id="1078480"/>
    <lineage>
        <taxon>Bacteria</taxon>
        <taxon>Pseudomonadati</taxon>
        <taxon>Pseudomonadota</taxon>
        <taxon>Gammaproteobacteria</taxon>
        <taxon>Pasteurellales</taxon>
        <taxon>Pasteurellaceae</taxon>
        <taxon>Haemophilus</taxon>
    </lineage>
</organism>